<sequence length="84" mass="9237">MKYFNRLVHRECLILVAIAASAVTLQVREHVAGVESQPAQTSRVTDGRICEPSAADDGDAPRMLPADCGIRADMLPHHMRAIWV</sequence>
<proteinExistence type="predicted"/>
<evidence type="ECO:0000313" key="4">
    <source>
        <dbReference type="Proteomes" id="UP000054870"/>
    </source>
</evidence>
<evidence type="ECO:0000313" key="3">
    <source>
        <dbReference type="EMBL" id="SAK60055.1"/>
    </source>
</evidence>
<evidence type="ECO:0000256" key="2">
    <source>
        <dbReference type="SAM" id="SignalP"/>
    </source>
</evidence>
<protein>
    <recommendedName>
        <fullName evidence="5">Secreted protein</fullName>
    </recommendedName>
</protein>
<dbReference type="RefSeq" id="WP_143746430.1">
    <property type="nucleotide sequence ID" value="NZ_FCOF02000009.1"/>
</dbReference>
<dbReference type="OrthoDB" id="9132708at2"/>
<organism evidence="3 4">
    <name type="scientific">Caballeronia catudaia</name>
    <dbReference type="NCBI Taxonomy" id="1777136"/>
    <lineage>
        <taxon>Bacteria</taxon>
        <taxon>Pseudomonadati</taxon>
        <taxon>Pseudomonadota</taxon>
        <taxon>Betaproteobacteria</taxon>
        <taxon>Burkholderiales</taxon>
        <taxon>Burkholderiaceae</taxon>
        <taxon>Caballeronia</taxon>
    </lineage>
</organism>
<accession>A0A158AQM8</accession>
<dbReference type="EMBL" id="FCOF02000009">
    <property type="protein sequence ID" value="SAK60055.1"/>
    <property type="molecule type" value="Genomic_DNA"/>
</dbReference>
<name>A0A158AQM8_9BURK</name>
<feature type="chain" id="PRO_5007620890" description="Secreted protein" evidence="2">
    <location>
        <begin position="23"/>
        <end position="84"/>
    </location>
</feature>
<gene>
    <name evidence="3" type="ORF">AWB75_02496</name>
</gene>
<evidence type="ECO:0000256" key="1">
    <source>
        <dbReference type="SAM" id="MobiDB-lite"/>
    </source>
</evidence>
<evidence type="ECO:0008006" key="5">
    <source>
        <dbReference type="Google" id="ProtNLM"/>
    </source>
</evidence>
<dbReference type="Proteomes" id="UP000054870">
    <property type="component" value="Unassembled WGS sequence"/>
</dbReference>
<comment type="caution">
    <text evidence="3">The sequence shown here is derived from an EMBL/GenBank/DDBJ whole genome shotgun (WGS) entry which is preliminary data.</text>
</comment>
<dbReference type="AlphaFoldDB" id="A0A158AQM8"/>
<reference evidence="3" key="1">
    <citation type="submission" date="2016-01" db="EMBL/GenBank/DDBJ databases">
        <authorList>
            <person name="Peeters C."/>
        </authorList>
    </citation>
    <scope>NUCLEOTIDE SEQUENCE [LARGE SCALE GENOMIC DNA]</scope>
    <source>
        <strain evidence="3">LMG 29318</strain>
    </source>
</reference>
<keyword evidence="2" id="KW-0732">Signal</keyword>
<feature type="signal peptide" evidence="2">
    <location>
        <begin position="1"/>
        <end position="22"/>
    </location>
</feature>
<keyword evidence="4" id="KW-1185">Reference proteome</keyword>
<feature type="region of interest" description="Disordered" evidence="1">
    <location>
        <begin position="35"/>
        <end position="56"/>
    </location>
</feature>